<keyword evidence="2" id="KW-1185">Reference proteome</keyword>
<dbReference type="Proteomes" id="UP000601108">
    <property type="component" value="Unassembled WGS sequence"/>
</dbReference>
<proteinExistence type="predicted"/>
<gene>
    <name evidence="1" type="ORF">GCM10007384_13280</name>
</gene>
<protein>
    <submittedName>
        <fullName evidence="1">Uncharacterized protein</fullName>
    </submittedName>
</protein>
<evidence type="ECO:0000313" key="1">
    <source>
        <dbReference type="EMBL" id="GGX12824.1"/>
    </source>
</evidence>
<accession>A0A918JUS8</accession>
<dbReference type="EMBL" id="BMWS01000006">
    <property type="protein sequence ID" value="GGX12824.1"/>
    <property type="molecule type" value="Genomic_DNA"/>
</dbReference>
<dbReference type="RefSeq" id="WP_027411536.1">
    <property type="nucleotide sequence ID" value="NZ_BMWS01000006.1"/>
</dbReference>
<name>A0A918JUS8_9FLAO</name>
<sequence length="160" mass="19081">MITYQDTIIQNVFKQLNGLEKIEIYDILLKIETMLMDFKSPIQYEEIKKQIENTSIKTNISAVDDYRYGYCYLHDHCQYIKIYKIKTLLPNFMGGEQIYFITPWQLRLLDYTKDNLQMTFTESHLEAIVLDFLKKHSPKSKNPVTGRLRFLELLDQIDPD</sequence>
<organism evidence="1 2">
    <name type="scientific">Aquimarina muelleri</name>
    <dbReference type="NCBI Taxonomy" id="279356"/>
    <lineage>
        <taxon>Bacteria</taxon>
        <taxon>Pseudomonadati</taxon>
        <taxon>Bacteroidota</taxon>
        <taxon>Flavobacteriia</taxon>
        <taxon>Flavobacteriales</taxon>
        <taxon>Flavobacteriaceae</taxon>
        <taxon>Aquimarina</taxon>
    </lineage>
</organism>
<dbReference type="AlphaFoldDB" id="A0A918JUS8"/>
<comment type="caution">
    <text evidence="1">The sequence shown here is derived from an EMBL/GenBank/DDBJ whole genome shotgun (WGS) entry which is preliminary data.</text>
</comment>
<evidence type="ECO:0000313" key="2">
    <source>
        <dbReference type="Proteomes" id="UP000601108"/>
    </source>
</evidence>
<reference evidence="1 2" key="1">
    <citation type="journal article" date="2014" name="Int. J. Syst. Evol. Microbiol.">
        <title>Complete genome sequence of Corynebacterium casei LMG S-19264T (=DSM 44701T), isolated from a smear-ripened cheese.</title>
        <authorList>
            <consortium name="US DOE Joint Genome Institute (JGI-PGF)"/>
            <person name="Walter F."/>
            <person name="Albersmeier A."/>
            <person name="Kalinowski J."/>
            <person name="Ruckert C."/>
        </authorList>
    </citation>
    <scope>NUCLEOTIDE SEQUENCE [LARGE SCALE GENOMIC DNA]</scope>
    <source>
        <strain evidence="1 2">KCTC 12285</strain>
    </source>
</reference>